<dbReference type="AlphaFoldDB" id="A0AAP8GF37"/>
<evidence type="ECO:0000256" key="3">
    <source>
        <dbReference type="ARBA" id="ARBA00022692"/>
    </source>
</evidence>
<dbReference type="Gene3D" id="3.40.50.10960">
    <property type="match status" value="1"/>
</dbReference>
<keyword evidence="4" id="KW-1133">Transmembrane helix</keyword>
<evidence type="ECO:0000256" key="1">
    <source>
        <dbReference type="ARBA" id="ARBA00022475"/>
    </source>
</evidence>
<keyword evidence="5" id="KW-0131">Cell cycle</keyword>
<gene>
    <name evidence="7" type="ORF">CGZ54_32405</name>
</gene>
<dbReference type="GO" id="GO:0005886">
    <property type="term" value="C:plasma membrane"/>
    <property type="evidence" value="ECO:0007669"/>
    <property type="project" value="TreeGrafter"/>
</dbReference>
<dbReference type="Proteomes" id="UP000231328">
    <property type="component" value="Unassembled WGS sequence"/>
</dbReference>
<feature type="domain" description="Cell division protein FtsQ/DivIB C-terminal" evidence="6">
    <location>
        <begin position="2"/>
        <end position="71"/>
    </location>
</feature>
<dbReference type="PANTHER" id="PTHR37820:SF1">
    <property type="entry name" value="CELL DIVISION PROTEIN FTSQ"/>
    <property type="match status" value="1"/>
</dbReference>
<evidence type="ECO:0000256" key="4">
    <source>
        <dbReference type="ARBA" id="ARBA00022989"/>
    </source>
</evidence>
<accession>A0AAP8GF37</accession>
<name>A0AAP8GF37_9ENTR</name>
<evidence type="ECO:0000313" key="8">
    <source>
        <dbReference type="Proteomes" id="UP000231328"/>
    </source>
</evidence>
<evidence type="ECO:0000256" key="5">
    <source>
        <dbReference type="ARBA" id="ARBA00023306"/>
    </source>
</evidence>
<protein>
    <submittedName>
        <fullName evidence="7">Cell division protein FtsQ</fullName>
    </submittedName>
</protein>
<proteinExistence type="predicted"/>
<keyword evidence="2 7" id="KW-0132">Cell division</keyword>
<feature type="non-terminal residue" evidence="7">
    <location>
        <position position="74"/>
    </location>
</feature>
<evidence type="ECO:0000256" key="2">
    <source>
        <dbReference type="ARBA" id="ARBA00022618"/>
    </source>
</evidence>
<keyword evidence="1" id="KW-1003">Cell membrane</keyword>
<feature type="non-terminal residue" evidence="7">
    <location>
        <position position="1"/>
    </location>
</feature>
<evidence type="ECO:0000313" key="7">
    <source>
        <dbReference type="EMBL" id="PJG35754.1"/>
    </source>
</evidence>
<reference evidence="7 8" key="1">
    <citation type="submission" date="2017-07" db="EMBL/GenBank/DDBJ databases">
        <title>Draft genome sequence of Enterobacter cloacae ST128, a clinical strain coproducing KPC-2 and NDM-1 carbapenemases.</title>
        <authorList>
            <person name="Li X."/>
        </authorList>
    </citation>
    <scope>NUCLEOTIDE SEQUENCE [LARGE SCALE GENOMIC DNA]</scope>
    <source>
        <strain evidence="7 8">HBY</strain>
    </source>
</reference>
<keyword evidence="3" id="KW-0812">Transmembrane</keyword>
<dbReference type="InterPro" id="IPR050487">
    <property type="entry name" value="FtsQ_DivIB"/>
</dbReference>
<keyword evidence="4" id="KW-0472">Membrane</keyword>
<organism evidence="7 8">
    <name type="scientific">Enterobacter hormaechei</name>
    <dbReference type="NCBI Taxonomy" id="158836"/>
    <lineage>
        <taxon>Bacteria</taxon>
        <taxon>Pseudomonadati</taxon>
        <taxon>Pseudomonadota</taxon>
        <taxon>Gammaproteobacteria</taxon>
        <taxon>Enterobacterales</taxon>
        <taxon>Enterobacteriaceae</taxon>
        <taxon>Enterobacter</taxon>
        <taxon>Enterobacter cloacae complex</taxon>
    </lineage>
</organism>
<dbReference type="PANTHER" id="PTHR37820">
    <property type="entry name" value="CELL DIVISION PROTEIN DIVIB"/>
    <property type="match status" value="1"/>
</dbReference>
<comment type="caution">
    <text evidence="7">The sequence shown here is derived from an EMBL/GenBank/DDBJ whole genome shotgun (WGS) entry which is preliminary data.</text>
</comment>
<dbReference type="RefSeq" id="WP_139156288.1">
    <property type="nucleotide sequence ID" value="NZ_NMVR01001005.1"/>
</dbReference>
<sequence>KGKYLPLLENGKLLKGSNDVKINDAPVMDGFKGTKEDDMIKALSEMTPEVRRYIAEVTYAPSKNKQSRIELFTT</sequence>
<dbReference type="GO" id="GO:0051301">
    <property type="term" value="P:cell division"/>
    <property type="evidence" value="ECO:0007669"/>
    <property type="project" value="UniProtKB-KW"/>
</dbReference>
<dbReference type="EMBL" id="NMVR01001005">
    <property type="protein sequence ID" value="PJG35754.1"/>
    <property type="molecule type" value="Genomic_DNA"/>
</dbReference>
<evidence type="ECO:0000259" key="6">
    <source>
        <dbReference type="Pfam" id="PF03799"/>
    </source>
</evidence>
<dbReference type="InterPro" id="IPR005548">
    <property type="entry name" value="Cell_div_FtsQ/DivIB_C"/>
</dbReference>
<dbReference type="Pfam" id="PF03799">
    <property type="entry name" value="FtsQ_DivIB_C"/>
    <property type="match status" value="1"/>
</dbReference>